<comment type="similarity">
    <text evidence="1">Belongs to the mab-21 family.</text>
</comment>
<accession>A0A819TSX5</accession>
<dbReference type="AlphaFoldDB" id="A0A819TSX5"/>
<feature type="domain" description="Mab-21-like nucleotidyltransferase" evidence="2">
    <location>
        <begin position="124"/>
        <end position="271"/>
    </location>
</feature>
<reference evidence="3" key="1">
    <citation type="submission" date="2021-02" db="EMBL/GenBank/DDBJ databases">
        <authorList>
            <person name="Nowell W R."/>
        </authorList>
    </citation>
    <scope>NUCLEOTIDE SEQUENCE</scope>
</reference>
<evidence type="ECO:0000313" key="4">
    <source>
        <dbReference type="Proteomes" id="UP000663836"/>
    </source>
</evidence>
<comment type="caution">
    <text evidence="3">The sequence shown here is derived from an EMBL/GenBank/DDBJ whole genome shotgun (WGS) entry which is preliminary data.</text>
</comment>
<dbReference type="SUPFAM" id="SSF48452">
    <property type="entry name" value="TPR-like"/>
    <property type="match status" value="1"/>
</dbReference>
<dbReference type="Pfam" id="PF03281">
    <property type="entry name" value="Mab-21"/>
    <property type="match status" value="1"/>
</dbReference>
<gene>
    <name evidence="3" type="ORF">JBS370_LOCUS30535</name>
</gene>
<dbReference type="Proteomes" id="UP000663836">
    <property type="component" value="Unassembled WGS sequence"/>
</dbReference>
<organism evidence="3 4">
    <name type="scientific">Rotaria sordida</name>
    <dbReference type="NCBI Taxonomy" id="392033"/>
    <lineage>
        <taxon>Eukaryota</taxon>
        <taxon>Metazoa</taxon>
        <taxon>Spiralia</taxon>
        <taxon>Gnathifera</taxon>
        <taxon>Rotifera</taxon>
        <taxon>Eurotatoria</taxon>
        <taxon>Bdelloidea</taxon>
        <taxon>Philodinida</taxon>
        <taxon>Philodinidae</taxon>
        <taxon>Rotaria</taxon>
    </lineage>
</organism>
<dbReference type="InterPro" id="IPR011990">
    <property type="entry name" value="TPR-like_helical_dom_sf"/>
</dbReference>
<dbReference type="PANTHER" id="PTHR10656:SF42">
    <property type="entry name" value="CYCLIC GMP-AMP SYNTHASE-LIKE PROTEIN-RELATED"/>
    <property type="match status" value="1"/>
</dbReference>
<sequence length="889" mass="103433">RLLPCINVQADEVTMSDDRINETEYLSILLDYCLQRFLTGPTFCHHINTFHFKEVFADALHWTNGFEAKLSGSRLTGLFEQYLVKLKNEYVSVVGGDTDIMSEPQDTFVSDLDIGLSSQLGFLEKTQYPGFYYIEYNPKTKYDSTLRYLDIFEEKNNKQYLSSKKLVDLLHTEFSKYTTHGPLSIELHGPAISATLSDGTTLQDFVFSLPMLKIPYHVREQWSNRSKQWPSGDVVETVSGSICHLVPKRWSETNEGDEDTLTWRLSLSFAEVLLTNSWDRKHKDYYLLLKSFIQELAPDIIQQLSITLKSKTMSNYFIPEIDMLQLIPEEKCLYLAEKLKQLYEKPVQTIRQMHKSFQDFMFWSCVRLPLADDYSKIKIYTWYLRSSLCLALRDSEHLRLQRLEHVVRMSNMYFPSSLSVDNISNAEELLFIWLDIVITSELRENFPNCFEQKQQQEISQYSNKIPIWLRFYSAPIGFVFEVLYMPIDESIDEMVDNEILSMKAAEVGIEEEEDDADSDDAVEIPLLKSNGTATNINDYFYIPILKTRFREIFEFLLKIVCTPLLDLPSCQDLQYLIDRFHSLGIKHELIGNAFYQAALHRCSDICTLKSNIHALEKNDPICVNVPKEEKDIMKRRTDVWCEQMKNLFHAASQLIPAQAWKIHVHMGYTFYFLFGRYDEAIDVMKTNIELYNTNRKLEKPDLSIPTVVLAYYTLLQSFRMTGQWDKGREYIEQFEQTCAELEIHFGGEIDMIVVKILLATGYYCLALLEEATDLLIQLEKMDSDSGDELMSLCGVQCFLLPSNIQYPPDRGLTLELPYALSECGGENEKIYVKPELIKNFPNLLYVRHGHDCYKMQSWLVGSSTILVELEKWMNRVQDINFPLAQQERN</sequence>
<protein>
    <recommendedName>
        <fullName evidence="2">Mab-21-like nucleotidyltransferase domain-containing protein</fullName>
    </recommendedName>
</protein>
<name>A0A819TSX5_9BILA</name>
<dbReference type="InterPro" id="IPR046903">
    <property type="entry name" value="Mab-21-like_nuc_Trfase"/>
</dbReference>
<evidence type="ECO:0000259" key="2">
    <source>
        <dbReference type="Pfam" id="PF03281"/>
    </source>
</evidence>
<proteinExistence type="inferred from homology"/>
<evidence type="ECO:0000256" key="1">
    <source>
        <dbReference type="ARBA" id="ARBA00008307"/>
    </source>
</evidence>
<dbReference type="EMBL" id="CAJOBD010007089">
    <property type="protein sequence ID" value="CAF4077982.1"/>
    <property type="molecule type" value="Genomic_DNA"/>
</dbReference>
<evidence type="ECO:0000313" key="3">
    <source>
        <dbReference type="EMBL" id="CAF4077982.1"/>
    </source>
</evidence>
<feature type="non-terminal residue" evidence="3">
    <location>
        <position position="1"/>
    </location>
</feature>
<dbReference type="PANTHER" id="PTHR10656">
    <property type="entry name" value="CELL FATE DETERMINING PROTEIN MAB21-RELATED"/>
    <property type="match status" value="1"/>
</dbReference>